<dbReference type="PANTHER" id="PTHR34308">
    <property type="entry name" value="COBALAMIN BIOSYNTHESIS PROTEIN CBIB"/>
    <property type="match status" value="1"/>
</dbReference>
<evidence type="ECO:0000313" key="10">
    <source>
        <dbReference type="EMBL" id="MBB3046856.1"/>
    </source>
</evidence>
<evidence type="ECO:0000256" key="5">
    <source>
        <dbReference type="ARBA" id="ARBA00022573"/>
    </source>
</evidence>
<feature type="transmembrane region" description="Helical" evidence="9">
    <location>
        <begin position="72"/>
        <end position="92"/>
    </location>
</feature>
<evidence type="ECO:0000256" key="8">
    <source>
        <dbReference type="ARBA" id="ARBA00023136"/>
    </source>
</evidence>
<dbReference type="GO" id="GO:0009236">
    <property type="term" value="P:cobalamin biosynthetic process"/>
    <property type="evidence" value="ECO:0007669"/>
    <property type="project" value="UniProtKB-UniRule"/>
</dbReference>
<name>A0A7W4W3P0_9GAMM</name>
<dbReference type="Pfam" id="PF03186">
    <property type="entry name" value="CobD_Cbib"/>
    <property type="match status" value="1"/>
</dbReference>
<comment type="caution">
    <text evidence="10">The sequence shown here is derived from an EMBL/GenBank/DDBJ whole genome shotgun (WGS) entry which is preliminary data.</text>
</comment>
<dbReference type="GO" id="GO:0016874">
    <property type="term" value="F:ligase activity"/>
    <property type="evidence" value="ECO:0007669"/>
    <property type="project" value="UniProtKB-KW"/>
</dbReference>
<comment type="subcellular location">
    <subcellularLocation>
        <location evidence="1 9">Cell membrane</location>
        <topology evidence="1 9">Multi-pass membrane protein</topology>
    </subcellularLocation>
</comment>
<organism evidence="10 11">
    <name type="scientific">Litorivivens lipolytica</name>
    <dbReference type="NCBI Taxonomy" id="1524264"/>
    <lineage>
        <taxon>Bacteria</taxon>
        <taxon>Pseudomonadati</taxon>
        <taxon>Pseudomonadota</taxon>
        <taxon>Gammaproteobacteria</taxon>
        <taxon>Litorivivens</taxon>
    </lineage>
</organism>
<dbReference type="InterPro" id="IPR004485">
    <property type="entry name" value="Cobalamin_biosynth_CobD/CbiB"/>
</dbReference>
<gene>
    <name evidence="9" type="primary">cobD</name>
    <name evidence="10" type="ORF">FHR99_001092</name>
</gene>
<comment type="caution">
    <text evidence="9">Lacks conserved residue(s) required for the propagation of feature annotation.</text>
</comment>
<evidence type="ECO:0000256" key="2">
    <source>
        <dbReference type="ARBA" id="ARBA00004953"/>
    </source>
</evidence>
<evidence type="ECO:0000313" key="11">
    <source>
        <dbReference type="Proteomes" id="UP000537130"/>
    </source>
</evidence>
<dbReference type="PANTHER" id="PTHR34308:SF1">
    <property type="entry name" value="COBALAMIN BIOSYNTHESIS PROTEIN CBIB"/>
    <property type="match status" value="1"/>
</dbReference>
<evidence type="ECO:0000256" key="9">
    <source>
        <dbReference type="HAMAP-Rule" id="MF_00024"/>
    </source>
</evidence>
<evidence type="ECO:0000256" key="6">
    <source>
        <dbReference type="ARBA" id="ARBA00022692"/>
    </source>
</evidence>
<accession>A0A7W4W3P0</accession>
<sequence length="307" mass="33443">MMEALLVIVIAVLLDARFGEVRRWHPLIAFGNLAKALEKRLNGGRMRLLKGLLALSLALTVPLLLLWLLHGLFAFSIVLLFLLDGVVLYFAIGRRSLREHALAVRDPLLTGDLAAARLVTGRIVSRDTEQANEQELVTAVVETSLENTNDALVASLVWYALGGSFGVVLHRCSNTLDAMWGYRTERFNHFGRGAARLDDALAFIPAQLLSALYVICAQAGQRVAAARMWFIQGWRWKSVNAGSVMASGAAALGIRLGGSACYSGQHSERPVLGEGREPSLADIDACFALQNRVLCVFLFTLFILGVA</sequence>
<evidence type="ECO:0000256" key="1">
    <source>
        <dbReference type="ARBA" id="ARBA00004651"/>
    </source>
</evidence>
<keyword evidence="5 9" id="KW-0169">Cobalamin biosynthesis</keyword>
<keyword evidence="6 9" id="KW-0812">Transmembrane</keyword>
<reference evidence="10 11" key="1">
    <citation type="submission" date="2020-08" db="EMBL/GenBank/DDBJ databases">
        <title>Genomic Encyclopedia of Type Strains, Phase III (KMG-III): the genomes of soil and plant-associated and newly described type strains.</title>
        <authorList>
            <person name="Whitman W."/>
        </authorList>
    </citation>
    <scope>NUCLEOTIDE SEQUENCE [LARGE SCALE GENOMIC DNA]</scope>
    <source>
        <strain evidence="10 11">CECT 8654</strain>
    </source>
</reference>
<feature type="transmembrane region" description="Helical" evidence="9">
    <location>
        <begin position="48"/>
        <end position="67"/>
    </location>
</feature>
<dbReference type="GO" id="GO:0005886">
    <property type="term" value="C:plasma membrane"/>
    <property type="evidence" value="ECO:0007669"/>
    <property type="project" value="UniProtKB-SubCell"/>
</dbReference>
<keyword evidence="7 9" id="KW-1133">Transmembrane helix</keyword>
<dbReference type="Proteomes" id="UP000537130">
    <property type="component" value="Unassembled WGS sequence"/>
</dbReference>
<keyword evidence="4 9" id="KW-1003">Cell membrane</keyword>
<dbReference type="UniPathway" id="UPA00148"/>
<proteinExistence type="inferred from homology"/>
<evidence type="ECO:0000256" key="4">
    <source>
        <dbReference type="ARBA" id="ARBA00022475"/>
    </source>
</evidence>
<dbReference type="RefSeq" id="WP_183409517.1">
    <property type="nucleotide sequence ID" value="NZ_JACHWY010000001.1"/>
</dbReference>
<comment type="pathway">
    <text evidence="2 9">Cofactor biosynthesis; adenosylcobalamin biosynthesis.</text>
</comment>
<comment type="function">
    <text evidence="9">Converts cobyric acid to cobinamide by the addition of aminopropanol on the F carboxylic group.</text>
</comment>
<keyword evidence="10" id="KW-0436">Ligase</keyword>
<keyword evidence="11" id="KW-1185">Reference proteome</keyword>
<keyword evidence="8 9" id="KW-0472">Membrane</keyword>
<protein>
    <recommendedName>
        <fullName evidence="9">Cobalamin biosynthesis protein CobD</fullName>
    </recommendedName>
</protein>
<dbReference type="GO" id="GO:0048472">
    <property type="term" value="F:threonine-phosphate decarboxylase activity"/>
    <property type="evidence" value="ECO:0007669"/>
    <property type="project" value="InterPro"/>
</dbReference>
<comment type="similarity">
    <text evidence="3 9">Belongs to the CobD/CbiB family.</text>
</comment>
<evidence type="ECO:0000256" key="3">
    <source>
        <dbReference type="ARBA" id="ARBA00006263"/>
    </source>
</evidence>
<dbReference type="GO" id="GO:0015420">
    <property type="term" value="F:ABC-type vitamin B12 transporter activity"/>
    <property type="evidence" value="ECO:0007669"/>
    <property type="project" value="UniProtKB-UniRule"/>
</dbReference>
<evidence type="ECO:0000256" key="7">
    <source>
        <dbReference type="ARBA" id="ARBA00022989"/>
    </source>
</evidence>
<dbReference type="AlphaFoldDB" id="A0A7W4W3P0"/>
<dbReference type="EMBL" id="JACHWY010000001">
    <property type="protein sequence ID" value="MBB3046856.1"/>
    <property type="molecule type" value="Genomic_DNA"/>
</dbReference>
<dbReference type="HAMAP" id="MF_00024">
    <property type="entry name" value="CobD_CbiB"/>
    <property type="match status" value="1"/>
</dbReference>